<keyword evidence="2" id="KW-0963">Cytoplasm</keyword>
<dbReference type="Gene3D" id="3.40.850.10">
    <property type="entry name" value="Kinesin motor domain"/>
    <property type="match status" value="1"/>
</dbReference>
<evidence type="ECO:0000256" key="7">
    <source>
        <dbReference type="SAM" id="Coils"/>
    </source>
</evidence>
<keyword evidence="4" id="KW-0067">ATP-binding</keyword>
<dbReference type="GO" id="GO:0005737">
    <property type="term" value="C:cytoplasm"/>
    <property type="evidence" value="ECO:0007669"/>
    <property type="project" value="UniProtKB-SubCell"/>
</dbReference>
<feature type="region of interest" description="Disordered" evidence="8">
    <location>
        <begin position="495"/>
        <end position="514"/>
    </location>
</feature>
<evidence type="ECO:0000259" key="9">
    <source>
        <dbReference type="PROSITE" id="PS50067"/>
    </source>
</evidence>
<reference evidence="10" key="1">
    <citation type="journal article" date="2020" name="Fungal Divers.">
        <title>Resolving the Mortierellaceae phylogeny through synthesis of multi-gene phylogenetics and phylogenomics.</title>
        <authorList>
            <person name="Vandepol N."/>
            <person name="Liber J."/>
            <person name="Desiro A."/>
            <person name="Na H."/>
            <person name="Kennedy M."/>
            <person name="Barry K."/>
            <person name="Grigoriev I.V."/>
            <person name="Miller A.N."/>
            <person name="O'Donnell K."/>
            <person name="Stajich J.E."/>
            <person name="Bonito G."/>
        </authorList>
    </citation>
    <scope>NUCLEOTIDE SEQUENCE</scope>
    <source>
        <strain evidence="10">MES-2147</strain>
    </source>
</reference>
<feature type="compositionally biased region" description="Low complexity" evidence="8">
    <location>
        <begin position="651"/>
        <end position="683"/>
    </location>
</feature>
<evidence type="ECO:0000256" key="3">
    <source>
        <dbReference type="ARBA" id="ARBA00022741"/>
    </source>
</evidence>
<feature type="compositionally biased region" description="Acidic residues" evidence="8">
    <location>
        <begin position="639"/>
        <end position="650"/>
    </location>
</feature>
<evidence type="ECO:0000256" key="5">
    <source>
        <dbReference type="ARBA" id="ARBA00023054"/>
    </source>
</evidence>
<evidence type="ECO:0000256" key="2">
    <source>
        <dbReference type="ARBA" id="ARBA00022490"/>
    </source>
</evidence>
<evidence type="ECO:0000313" key="10">
    <source>
        <dbReference type="EMBL" id="KAF9924754.1"/>
    </source>
</evidence>
<comment type="subcellular location">
    <subcellularLocation>
        <location evidence="1">Cytoplasm</location>
    </subcellularLocation>
</comment>
<evidence type="ECO:0000256" key="1">
    <source>
        <dbReference type="ARBA" id="ARBA00004496"/>
    </source>
</evidence>
<dbReference type="GO" id="GO:0007052">
    <property type="term" value="P:mitotic spindle organization"/>
    <property type="evidence" value="ECO:0007669"/>
    <property type="project" value="TreeGrafter"/>
</dbReference>
<feature type="compositionally biased region" description="Basic and acidic residues" evidence="8">
    <location>
        <begin position="140"/>
        <end position="152"/>
    </location>
</feature>
<dbReference type="EMBL" id="JAAAHW010010562">
    <property type="protein sequence ID" value="KAF9924754.1"/>
    <property type="molecule type" value="Genomic_DNA"/>
</dbReference>
<feature type="region of interest" description="Disordered" evidence="8">
    <location>
        <begin position="135"/>
        <end position="178"/>
    </location>
</feature>
<evidence type="ECO:0000256" key="8">
    <source>
        <dbReference type="SAM" id="MobiDB-lite"/>
    </source>
</evidence>
<feature type="compositionally biased region" description="Basic and acidic residues" evidence="8">
    <location>
        <begin position="689"/>
        <end position="700"/>
    </location>
</feature>
<name>A0A9P6IIJ9_9FUNG</name>
<organism evidence="10 11">
    <name type="scientific">Modicella reniformis</name>
    <dbReference type="NCBI Taxonomy" id="1440133"/>
    <lineage>
        <taxon>Eukaryota</taxon>
        <taxon>Fungi</taxon>
        <taxon>Fungi incertae sedis</taxon>
        <taxon>Mucoromycota</taxon>
        <taxon>Mortierellomycotina</taxon>
        <taxon>Mortierellomycetes</taxon>
        <taxon>Mortierellales</taxon>
        <taxon>Mortierellaceae</taxon>
        <taxon>Modicella</taxon>
    </lineage>
</organism>
<feature type="compositionally biased region" description="Low complexity" evidence="8">
    <location>
        <begin position="628"/>
        <end position="638"/>
    </location>
</feature>
<evidence type="ECO:0000313" key="11">
    <source>
        <dbReference type="Proteomes" id="UP000749646"/>
    </source>
</evidence>
<sequence>MIACVSPSSQHYEETHNTLKYANRAKNIKTRVTKNTLNVDRHVSEYMQAIYELRQEVAELKNKLKNQVNGGGTERAQQRQEILGREFEDAVRKMRATVQTARSQELTYAQLHSQLYFASAQLSGLHRWRAGLDKASQAAEKQHEKQHEKLEQEGELGENQEQLMGDSSAPTHSKKLNGALNTSSSYIKMLDQLINDLKDETIRLSSQMQEHENALKLYAVSLQSMEQKDNSVLSSGFPYQRLYELEKKCQALESHNKILDTKLELSDKGLSKQFSATEDFIELTVRALVGLRPEIETIEEAGLATKTLDDIYMAAITSFTDMTKKTASSLSQTSQWNSLLDRNVVLNQETLTPGSPFKHHEESIPMSLNESKMMSIIPEIPLTPVKRHTTTNIFPNLSGSTVDTKLSLGSSSLFGSLSPIMTHQEHIQPDSALRNPFLVSATTSLFNAAPNPMAGVVFSSQRKRGGLRHPQSTAMPDKRTVSFQLDVVSEDEYRYTTGLRDPSQPPIRPTPPREILTSKKRPLAYASATLFGTRTLLGGGAKRVKQYKWIIERTEQWSEDTSKQQLFGFQRQDSASSSSSSNNNNNNNNNSNSNSNSNNSSSSSLGSGVRTARRGSLGGGAQRVVPRSNNDNDNNNNNNDDDDDDDDDNNNENNTNTDNENNTNTNTNNNNSNNSNNSDSSTNPLKRARQAESDHIERTGKRARAAGL</sequence>
<feature type="domain" description="Kinesin motor" evidence="9">
    <location>
        <begin position="1"/>
        <end position="28"/>
    </location>
</feature>
<dbReference type="InterPro" id="IPR027640">
    <property type="entry name" value="Kinesin-like_fam"/>
</dbReference>
<dbReference type="GO" id="GO:0005875">
    <property type="term" value="C:microtubule associated complex"/>
    <property type="evidence" value="ECO:0007669"/>
    <property type="project" value="TreeGrafter"/>
</dbReference>
<feature type="region of interest" description="Disordered" evidence="8">
    <location>
        <begin position="569"/>
        <end position="708"/>
    </location>
</feature>
<feature type="coiled-coil region" evidence="7">
    <location>
        <begin position="190"/>
        <end position="228"/>
    </location>
</feature>
<dbReference type="InterPro" id="IPR036961">
    <property type="entry name" value="Kinesin_motor_dom_sf"/>
</dbReference>
<evidence type="ECO:0000256" key="6">
    <source>
        <dbReference type="PROSITE-ProRule" id="PRU00283"/>
    </source>
</evidence>
<dbReference type="GO" id="GO:0007018">
    <property type="term" value="P:microtubule-based movement"/>
    <property type="evidence" value="ECO:0007669"/>
    <property type="project" value="InterPro"/>
</dbReference>
<dbReference type="GO" id="GO:0003777">
    <property type="term" value="F:microtubule motor activity"/>
    <property type="evidence" value="ECO:0007669"/>
    <property type="project" value="InterPro"/>
</dbReference>
<dbReference type="SUPFAM" id="SSF52540">
    <property type="entry name" value="P-loop containing nucleoside triphosphate hydrolases"/>
    <property type="match status" value="1"/>
</dbReference>
<dbReference type="GO" id="GO:0051231">
    <property type="term" value="P:spindle elongation"/>
    <property type="evidence" value="ECO:0007669"/>
    <property type="project" value="TreeGrafter"/>
</dbReference>
<feature type="compositionally biased region" description="Low complexity" evidence="8">
    <location>
        <begin position="576"/>
        <end position="604"/>
    </location>
</feature>
<dbReference type="GO" id="GO:0005524">
    <property type="term" value="F:ATP binding"/>
    <property type="evidence" value="ECO:0007669"/>
    <property type="project" value="UniProtKB-KW"/>
</dbReference>
<dbReference type="OrthoDB" id="3176171at2759"/>
<comment type="caution">
    <text evidence="10">The sequence shown here is derived from an EMBL/GenBank/DDBJ whole genome shotgun (WGS) entry which is preliminary data.</text>
</comment>
<protein>
    <submittedName>
        <fullName evidence="10">Kinesin-like protein Klp5</fullName>
    </submittedName>
</protein>
<gene>
    <name evidence="10" type="primary">KLP5_2</name>
    <name evidence="10" type="ORF">BGZ65_008178</name>
</gene>
<feature type="compositionally biased region" description="Pro residues" evidence="8">
    <location>
        <begin position="503"/>
        <end position="512"/>
    </location>
</feature>
<dbReference type="PROSITE" id="PS50067">
    <property type="entry name" value="KINESIN_MOTOR_2"/>
    <property type="match status" value="1"/>
</dbReference>
<accession>A0A9P6IIJ9</accession>
<dbReference type="PANTHER" id="PTHR47969">
    <property type="entry name" value="CHROMOSOME-ASSOCIATED KINESIN KIF4A-RELATED"/>
    <property type="match status" value="1"/>
</dbReference>
<proteinExistence type="inferred from homology"/>
<dbReference type="AlphaFoldDB" id="A0A9P6IIJ9"/>
<keyword evidence="5 7" id="KW-0175">Coiled coil</keyword>
<comment type="similarity">
    <text evidence="6">Belongs to the TRAFAC class myosin-kinesin ATPase superfamily. Kinesin family.</text>
</comment>
<keyword evidence="11" id="KW-1185">Reference proteome</keyword>
<comment type="caution">
    <text evidence="6">Lacks conserved residue(s) required for the propagation of feature annotation.</text>
</comment>
<dbReference type="GO" id="GO:0008017">
    <property type="term" value="F:microtubule binding"/>
    <property type="evidence" value="ECO:0007669"/>
    <property type="project" value="InterPro"/>
</dbReference>
<dbReference type="PANTHER" id="PTHR47969:SF15">
    <property type="entry name" value="CHROMOSOME-ASSOCIATED KINESIN KIF4A-RELATED"/>
    <property type="match status" value="1"/>
</dbReference>
<feature type="coiled-coil region" evidence="7">
    <location>
        <begin position="43"/>
        <end position="70"/>
    </location>
</feature>
<dbReference type="InterPro" id="IPR027417">
    <property type="entry name" value="P-loop_NTPase"/>
</dbReference>
<dbReference type="Proteomes" id="UP000749646">
    <property type="component" value="Unassembled WGS sequence"/>
</dbReference>
<keyword evidence="3" id="KW-0547">Nucleotide-binding</keyword>
<evidence type="ECO:0000256" key="4">
    <source>
        <dbReference type="ARBA" id="ARBA00022840"/>
    </source>
</evidence>
<dbReference type="InterPro" id="IPR001752">
    <property type="entry name" value="Kinesin_motor_dom"/>
</dbReference>